<dbReference type="RefSeq" id="WP_076378609.1">
    <property type="nucleotide sequence ID" value="NZ_AP017422.1"/>
</dbReference>
<feature type="domain" description="DUF4397" evidence="1">
    <location>
        <begin position="30"/>
        <end position="149"/>
    </location>
</feature>
<dbReference type="PROSITE" id="PS51257">
    <property type="entry name" value="PROKAR_LIPOPROTEIN"/>
    <property type="match status" value="1"/>
</dbReference>
<dbReference type="OrthoDB" id="751045at2"/>
<organism evidence="2 3">
    <name type="scientific">Filimonas lacunae</name>
    <dbReference type="NCBI Taxonomy" id="477680"/>
    <lineage>
        <taxon>Bacteria</taxon>
        <taxon>Pseudomonadati</taxon>
        <taxon>Bacteroidota</taxon>
        <taxon>Chitinophagia</taxon>
        <taxon>Chitinophagales</taxon>
        <taxon>Chitinophagaceae</taxon>
        <taxon>Filimonas</taxon>
    </lineage>
</organism>
<dbReference type="Proteomes" id="UP000186917">
    <property type="component" value="Unassembled WGS sequence"/>
</dbReference>
<dbReference type="STRING" id="477680.SAMN05421788_10335"/>
<evidence type="ECO:0000313" key="2">
    <source>
        <dbReference type="EMBL" id="SIT03514.1"/>
    </source>
</evidence>
<dbReference type="AlphaFoldDB" id="A0A1N7NYW8"/>
<evidence type="ECO:0000313" key="3">
    <source>
        <dbReference type="Proteomes" id="UP000186917"/>
    </source>
</evidence>
<dbReference type="EMBL" id="FTOR01000003">
    <property type="protein sequence ID" value="SIT03514.1"/>
    <property type="molecule type" value="Genomic_DNA"/>
</dbReference>
<evidence type="ECO:0000259" key="1">
    <source>
        <dbReference type="Pfam" id="PF14344"/>
    </source>
</evidence>
<keyword evidence="3" id="KW-1185">Reference proteome</keyword>
<dbReference type="InterPro" id="IPR025510">
    <property type="entry name" value="DUF4397"/>
</dbReference>
<proteinExistence type="predicted"/>
<sequence length="236" mass="25145">MKAVIITSTVVMLAITACHKNEIKVTALASLNIVNAAASSGAVKVKFEGGTPNYYSQVTTAINYASNAAYSVLANSRTTLQIAATSDTTTPVVQTQVQLPVGSMYSLLLCGKSKSIDTLWIKENFAAYADSVYGVRFMNLSVNSKPVSIKRKSTGATVASSIAYKGYSSFYTFPCTVQALSEVFEVRDAASDSLLGSYEFKSTVPPPRLNNCSIAWVGETGTTGATAPKTQRINHY</sequence>
<accession>A0A1N7NYW8</accession>
<protein>
    <recommendedName>
        <fullName evidence="1">DUF4397 domain-containing protein</fullName>
    </recommendedName>
</protein>
<gene>
    <name evidence="2" type="ORF">SAMN05421788_10335</name>
</gene>
<dbReference type="Pfam" id="PF14344">
    <property type="entry name" value="DUF4397"/>
    <property type="match status" value="1"/>
</dbReference>
<name>A0A1N7NYW8_9BACT</name>
<reference evidence="3" key="1">
    <citation type="submission" date="2017-01" db="EMBL/GenBank/DDBJ databases">
        <authorList>
            <person name="Varghese N."/>
            <person name="Submissions S."/>
        </authorList>
    </citation>
    <scope>NUCLEOTIDE SEQUENCE [LARGE SCALE GENOMIC DNA]</scope>
    <source>
        <strain evidence="3">DSM 21054</strain>
    </source>
</reference>